<proteinExistence type="predicted"/>
<name>A0ABV7N3S1_9STAP</name>
<organism evidence="3 4">
    <name type="scientific">Salinicoccus sesuvii</name>
    <dbReference type="NCBI Taxonomy" id="868281"/>
    <lineage>
        <taxon>Bacteria</taxon>
        <taxon>Bacillati</taxon>
        <taxon>Bacillota</taxon>
        <taxon>Bacilli</taxon>
        <taxon>Bacillales</taxon>
        <taxon>Staphylococcaceae</taxon>
        <taxon>Salinicoccus</taxon>
    </lineage>
</organism>
<accession>A0ABV7N3S1</accession>
<evidence type="ECO:0000313" key="4">
    <source>
        <dbReference type="Proteomes" id="UP001595637"/>
    </source>
</evidence>
<evidence type="ECO:0000256" key="1">
    <source>
        <dbReference type="SAM" id="Coils"/>
    </source>
</evidence>
<feature type="coiled-coil region" evidence="1">
    <location>
        <begin position="10"/>
        <end position="37"/>
    </location>
</feature>
<evidence type="ECO:0000256" key="2">
    <source>
        <dbReference type="SAM" id="Phobius"/>
    </source>
</evidence>
<keyword evidence="2" id="KW-0812">Transmembrane</keyword>
<keyword evidence="2" id="KW-0472">Membrane</keyword>
<feature type="transmembrane region" description="Helical" evidence="2">
    <location>
        <begin position="82"/>
        <end position="101"/>
    </location>
</feature>
<comment type="caution">
    <text evidence="3">The sequence shown here is derived from an EMBL/GenBank/DDBJ whole genome shotgun (WGS) entry which is preliminary data.</text>
</comment>
<protein>
    <submittedName>
        <fullName evidence="3">Uncharacterized protein</fullName>
    </submittedName>
</protein>
<keyword evidence="4" id="KW-1185">Reference proteome</keyword>
<dbReference type="RefSeq" id="WP_380653407.1">
    <property type="nucleotide sequence ID" value="NZ_JBHRVQ010000001.1"/>
</dbReference>
<dbReference type="Proteomes" id="UP001595637">
    <property type="component" value="Unassembled WGS sequence"/>
</dbReference>
<keyword evidence="2" id="KW-1133">Transmembrane helix</keyword>
<sequence length="102" mass="11724">MRIEDSNVNSKQYKEDMDYLHNRIDKLKDEVDGLDDKLGDKFYELKMSNNSLHTKLDTVVYNAQKSEERAGRQVDRAQGQSWALVLMVLTIIAGAFINAFVL</sequence>
<reference evidence="4" key="1">
    <citation type="journal article" date="2019" name="Int. J. Syst. Evol. Microbiol.">
        <title>The Global Catalogue of Microorganisms (GCM) 10K type strain sequencing project: providing services to taxonomists for standard genome sequencing and annotation.</title>
        <authorList>
            <consortium name="The Broad Institute Genomics Platform"/>
            <consortium name="The Broad Institute Genome Sequencing Center for Infectious Disease"/>
            <person name="Wu L."/>
            <person name="Ma J."/>
        </authorList>
    </citation>
    <scope>NUCLEOTIDE SEQUENCE [LARGE SCALE GENOMIC DNA]</scope>
    <source>
        <strain evidence="4">CCM 7756</strain>
    </source>
</reference>
<keyword evidence="1" id="KW-0175">Coiled coil</keyword>
<gene>
    <name evidence="3" type="ORF">ACFOEO_06630</name>
</gene>
<evidence type="ECO:0000313" key="3">
    <source>
        <dbReference type="EMBL" id="MFC3388240.1"/>
    </source>
</evidence>
<dbReference type="EMBL" id="JBHRVQ010000001">
    <property type="protein sequence ID" value="MFC3388240.1"/>
    <property type="molecule type" value="Genomic_DNA"/>
</dbReference>